<feature type="compositionally biased region" description="Basic and acidic residues" evidence="2">
    <location>
        <begin position="65"/>
        <end position="75"/>
    </location>
</feature>
<sequence length="310" mass="35565">MEEIDDTKAFEAALSFVEEFSFDEATAEGLPIALLDNASSQIQDDALSMALNPGPETQTTGETRAIPREEKRRRQKEINERRRLLRKTGVYGDSNRVRNERTREIAFLREEQERLQLNVKVLLSQQAKEQRVKKNTALIATLTSVPSTWREQAVRHRRRREEAERDNVRLRLAIERQRKMANSLQGLMQKRARQLTNECTSLVNTRCSQQNAVDVLDFCGDIGDFRNLFCRLDSAYTEIDTVFAANGLSAMTITPDSVHVREGVEDKYLEFSTYKDLPFKLHDTAEVVWGHFKGVQKHMGNGSLYKKAAK</sequence>
<evidence type="ECO:0000313" key="3">
    <source>
        <dbReference type="EMBL" id="POM70413.1"/>
    </source>
</evidence>
<dbReference type="OrthoDB" id="128456at2759"/>
<feature type="non-terminal residue" evidence="3">
    <location>
        <position position="310"/>
    </location>
</feature>
<evidence type="ECO:0000256" key="2">
    <source>
        <dbReference type="SAM" id="MobiDB-lite"/>
    </source>
</evidence>
<comment type="caution">
    <text evidence="3">The sequence shown here is derived from an EMBL/GenBank/DDBJ whole genome shotgun (WGS) entry which is preliminary data.</text>
</comment>
<dbReference type="AlphaFoldDB" id="A0A2P4XXY9"/>
<dbReference type="EMBL" id="NCKW01007042">
    <property type="protein sequence ID" value="POM70413.1"/>
    <property type="molecule type" value="Genomic_DNA"/>
</dbReference>
<keyword evidence="1" id="KW-0175">Coiled coil</keyword>
<reference evidence="3 4" key="1">
    <citation type="journal article" date="2017" name="Genome Biol. Evol.">
        <title>Phytophthora megakarya and P. palmivora, closely related causal agents of cacao black pod rot, underwent increases in genome sizes and gene numbers by different mechanisms.</title>
        <authorList>
            <person name="Ali S.S."/>
            <person name="Shao J."/>
            <person name="Lary D.J."/>
            <person name="Kronmiller B."/>
            <person name="Shen D."/>
            <person name="Strem M.D."/>
            <person name="Amoako-Attah I."/>
            <person name="Akrofi A.Y."/>
            <person name="Begoude B.A."/>
            <person name="Ten Hoopen G.M."/>
            <person name="Coulibaly K."/>
            <person name="Kebe B.I."/>
            <person name="Melnick R.L."/>
            <person name="Guiltinan M.J."/>
            <person name="Tyler B.M."/>
            <person name="Meinhardt L.W."/>
            <person name="Bailey B.A."/>
        </authorList>
    </citation>
    <scope>NUCLEOTIDE SEQUENCE [LARGE SCALE GENOMIC DNA]</scope>
    <source>
        <strain evidence="4">sbr112.9</strain>
    </source>
</reference>
<protein>
    <submittedName>
        <fullName evidence="3">Lysosomal beta glucosidase</fullName>
    </submittedName>
</protein>
<dbReference type="PANTHER" id="PTHR35796">
    <property type="entry name" value="HYPOTHETICAL CYTOSOLIC PROTEIN"/>
    <property type="match status" value="1"/>
</dbReference>
<evidence type="ECO:0000313" key="4">
    <source>
        <dbReference type="Proteomes" id="UP000237271"/>
    </source>
</evidence>
<accession>A0A2P4XXY9</accession>
<dbReference type="PANTHER" id="PTHR35796:SF3">
    <property type="entry name" value="BHLH DOMAIN-CONTAINING PROTEIN"/>
    <property type="match status" value="1"/>
</dbReference>
<keyword evidence="4" id="KW-1185">Reference proteome</keyword>
<name>A0A2P4XXY9_9STRA</name>
<organism evidence="3 4">
    <name type="scientific">Phytophthora palmivora</name>
    <dbReference type="NCBI Taxonomy" id="4796"/>
    <lineage>
        <taxon>Eukaryota</taxon>
        <taxon>Sar</taxon>
        <taxon>Stramenopiles</taxon>
        <taxon>Oomycota</taxon>
        <taxon>Peronosporomycetes</taxon>
        <taxon>Peronosporales</taxon>
        <taxon>Peronosporaceae</taxon>
        <taxon>Phytophthora</taxon>
    </lineage>
</organism>
<evidence type="ECO:0000256" key="1">
    <source>
        <dbReference type="SAM" id="Coils"/>
    </source>
</evidence>
<dbReference type="Proteomes" id="UP000237271">
    <property type="component" value="Unassembled WGS sequence"/>
</dbReference>
<proteinExistence type="predicted"/>
<gene>
    <name evidence="3" type="ORF">PHPALM_13153</name>
</gene>
<feature type="region of interest" description="Disordered" evidence="2">
    <location>
        <begin position="50"/>
        <end position="75"/>
    </location>
</feature>
<feature type="coiled-coil region" evidence="1">
    <location>
        <begin position="153"/>
        <end position="180"/>
    </location>
</feature>